<sequence>MSCQHVDLPFLALAGIACFLLFRTKRSPSKAKSECYKVEFYLDAVVKEMEDGLSRLPDDVLCLIISQLPTQDAVKTSILSRRWRNLYKFTTRVRFHCCDMLGLRFIDCDQQKFRKLQQKFLEGVYTFLQLHSGSKITSFDLMCCSPGFFLDSFCKLFRFFGKVGVEQLNLSSSCFPVSPVSSNKGPTFPCHQLLSETPSLKYLRLGGFFVQKSTFENSCNYLNTLKLHCVSFGHGALECILTNCLNLKSLAMFYCRLPPKLCIHGPNLYLEFLVIELCFNLKEINLHAMNLITFKYSDAEMSEIVFDHVLLLQNLSISLYGDNATPYVFGELIKDLHQLKRLSFETGAKYYQGLDKIPDVSNTLSNLKELVLYVSSGCEFDLQKFNLFFDACPVLQKFYLVTKRAAFDGQRVAKVSGVHHSLLKEVEFCSFGGSKNEVDFALYILKTAVVLERMYISICPFSWTKAVPLWDEEKQNMICKQFQEQALSKNVVVIMQVSHSPVLCPPEQKWRPVSTW</sequence>
<name>A0AAV6XC87_9LAMI</name>
<dbReference type="InterPro" id="IPR055357">
    <property type="entry name" value="LRR_At1g61320_AtMIF1"/>
</dbReference>
<dbReference type="InterPro" id="IPR001810">
    <property type="entry name" value="F-box_dom"/>
</dbReference>
<dbReference type="PANTHER" id="PTHR34145:SF28">
    <property type="entry name" value="F-BOX DOMAIN-CONTAINING PROTEIN"/>
    <property type="match status" value="1"/>
</dbReference>
<dbReference type="EMBL" id="WHWC01000006">
    <property type="protein sequence ID" value="KAG8380451.1"/>
    <property type="molecule type" value="Genomic_DNA"/>
</dbReference>
<dbReference type="PROSITE" id="PS50181">
    <property type="entry name" value="FBOX"/>
    <property type="match status" value="1"/>
</dbReference>
<dbReference type="SUPFAM" id="SSF52047">
    <property type="entry name" value="RNI-like"/>
    <property type="match status" value="1"/>
</dbReference>
<dbReference type="CDD" id="cd22160">
    <property type="entry name" value="F-box_AtFBL13-like"/>
    <property type="match status" value="1"/>
</dbReference>
<protein>
    <recommendedName>
        <fullName evidence="1">F-box domain-containing protein</fullName>
    </recommendedName>
</protein>
<dbReference type="SMART" id="SM00256">
    <property type="entry name" value="FBOX"/>
    <property type="match status" value="1"/>
</dbReference>
<dbReference type="Pfam" id="PF23622">
    <property type="entry name" value="LRR_At1g61320_AtMIF1"/>
    <property type="match status" value="1"/>
</dbReference>
<dbReference type="AlphaFoldDB" id="A0AAV6XC87"/>
<dbReference type="InterPro" id="IPR036047">
    <property type="entry name" value="F-box-like_dom_sf"/>
</dbReference>
<dbReference type="SUPFAM" id="SSF81383">
    <property type="entry name" value="F-box domain"/>
    <property type="match status" value="1"/>
</dbReference>
<accession>A0AAV6XC87</accession>
<dbReference type="PANTHER" id="PTHR34145">
    <property type="entry name" value="OS02G0105600 PROTEIN"/>
    <property type="match status" value="1"/>
</dbReference>
<dbReference type="Pfam" id="PF00646">
    <property type="entry name" value="F-box"/>
    <property type="match status" value="1"/>
</dbReference>
<evidence type="ECO:0000313" key="2">
    <source>
        <dbReference type="EMBL" id="KAG8380451.1"/>
    </source>
</evidence>
<dbReference type="InterPro" id="IPR053772">
    <property type="entry name" value="At1g61320/At1g61330-like"/>
</dbReference>
<reference evidence="2" key="1">
    <citation type="submission" date="2019-10" db="EMBL/GenBank/DDBJ databases">
        <authorList>
            <person name="Zhang R."/>
            <person name="Pan Y."/>
            <person name="Wang J."/>
            <person name="Ma R."/>
            <person name="Yu S."/>
        </authorList>
    </citation>
    <scope>NUCLEOTIDE SEQUENCE</scope>
    <source>
        <strain evidence="2">LA-IB0</strain>
        <tissue evidence="2">Leaf</tissue>
    </source>
</reference>
<dbReference type="Gene3D" id="3.80.10.10">
    <property type="entry name" value="Ribonuclease Inhibitor"/>
    <property type="match status" value="1"/>
</dbReference>
<dbReference type="InterPro" id="IPR053781">
    <property type="entry name" value="F-box_AtFBL13-like"/>
</dbReference>
<feature type="domain" description="F-box" evidence="1">
    <location>
        <begin position="50"/>
        <end position="88"/>
    </location>
</feature>
<dbReference type="Proteomes" id="UP000826271">
    <property type="component" value="Unassembled WGS sequence"/>
</dbReference>
<dbReference type="Gene3D" id="1.20.1280.50">
    <property type="match status" value="1"/>
</dbReference>
<organism evidence="2 3">
    <name type="scientific">Buddleja alternifolia</name>
    <dbReference type="NCBI Taxonomy" id="168488"/>
    <lineage>
        <taxon>Eukaryota</taxon>
        <taxon>Viridiplantae</taxon>
        <taxon>Streptophyta</taxon>
        <taxon>Embryophyta</taxon>
        <taxon>Tracheophyta</taxon>
        <taxon>Spermatophyta</taxon>
        <taxon>Magnoliopsida</taxon>
        <taxon>eudicotyledons</taxon>
        <taxon>Gunneridae</taxon>
        <taxon>Pentapetalae</taxon>
        <taxon>asterids</taxon>
        <taxon>lamiids</taxon>
        <taxon>Lamiales</taxon>
        <taxon>Scrophulariaceae</taxon>
        <taxon>Buddlejeae</taxon>
        <taxon>Buddleja</taxon>
    </lineage>
</organism>
<comment type="caution">
    <text evidence="2">The sequence shown here is derived from an EMBL/GenBank/DDBJ whole genome shotgun (WGS) entry which is preliminary data.</text>
</comment>
<evidence type="ECO:0000313" key="3">
    <source>
        <dbReference type="Proteomes" id="UP000826271"/>
    </source>
</evidence>
<proteinExistence type="predicted"/>
<gene>
    <name evidence="2" type="ORF">BUALT_Bualt06G0016700</name>
</gene>
<keyword evidence="3" id="KW-1185">Reference proteome</keyword>
<evidence type="ECO:0000259" key="1">
    <source>
        <dbReference type="PROSITE" id="PS50181"/>
    </source>
</evidence>
<dbReference type="InterPro" id="IPR032675">
    <property type="entry name" value="LRR_dom_sf"/>
</dbReference>